<sequence length="186" mass="21195">MSVHEFSVKTASGLTTRLSRYEGKVLLIVNTATKCGFTPQLGDLQRLQERYKEQGFQVLGFPSNQFDDQEPLKDGEITEFCALNHGVNFPIFKKIDVRDESAHPLFTYLASQKPFEGFDERHPVAKLLLSILHDRYTHYLPGDSIKWNFTKFLIDGDGNVIKRYESTAEPIDIEADIEKLLEAQAV</sequence>
<accession>A0A859FAW5</accession>
<organism evidence="6 7">
    <name type="scientific">Paenalkalicoccus suaedae</name>
    <dbReference type="NCBI Taxonomy" id="2592382"/>
    <lineage>
        <taxon>Bacteria</taxon>
        <taxon>Bacillati</taxon>
        <taxon>Bacillota</taxon>
        <taxon>Bacilli</taxon>
        <taxon>Bacillales</taxon>
        <taxon>Bacillaceae</taxon>
        <taxon>Paenalkalicoccus</taxon>
    </lineage>
</organism>
<evidence type="ECO:0000256" key="3">
    <source>
        <dbReference type="ARBA" id="ARBA00023002"/>
    </source>
</evidence>
<dbReference type="Proteomes" id="UP000318138">
    <property type="component" value="Chromosome"/>
</dbReference>
<dbReference type="Gene3D" id="3.40.30.10">
    <property type="entry name" value="Glutaredoxin"/>
    <property type="match status" value="1"/>
</dbReference>
<dbReference type="AlphaFoldDB" id="A0A859FAW5"/>
<keyword evidence="7" id="KW-1185">Reference proteome</keyword>
<dbReference type="GO" id="GO:0034599">
    <property type="term" value="P:cellular response to oxidative stress"/>
    <property type="evidence" value="ECO:0007669"/>
    <property type="project" value="TreeGrafter"/>
</dbReference>
<feature type="active site" evidence="4">
    <location>
        <position position="35"/>
    </location>
</feature>
<dbReference type="KEGG" id="psua:FLK61_23605"/>
<dbReference type="PRINTS" id="PR01011">
    <property type="entry name" value="GLUTPROXDASE"/>
</dbReference>
<dbReference type="InterPro" id="IPR029759">
    <property type="entry name" value="GPX_AS"/>
</dbReference>
<evidence type="ECO:0000256" key="5">
    <source>
        <dbReference type="RuleBase" id="RU000499"/>
    </source>
</evidence>
<evidence type="ECO:0000256" key="4">
    <source>
        <dbReference type="PIRSR" id="PIRSR000303-1"/>
    </source>
</evidence>
<dbReference type="PANTHER" id="PTHR11592:SF78">
    <property type="entry name" value="GLUTATHIONE PEROXIDASE"/>
    <property type="match status" value="1"/>
</dbReference>
<dbReference type="FunFam" id="3.40.30.10:FF:000010">
    <property type="entry name" value="Glutathione peroxidase"/>
    <property type="match status" value="1"/>
</dbReference>
<protein>
    <recommendedName>
        <fullName evidence="5">Glutathione peroxidase</fullName>
    </recommendedName>
</protein>
<dbReference type="PROSITE" id="PS00460">
    <property type="entry name" value="GLUTATHIONE_PEROXID_1"/>
    <property type="match status" value="1"/>
</dbReference>
<name>A0A859FAW5_9BACI</name>
<proteinExistence type="inferred from homology"/>
<evidence type="ECO:0000313" key="6">
    <source>
        <dbReference type="EMBL" id="QKS69781.1"/>
    </source>
</evidence>
<dbReference type="InterPro" id="IPR036249">
    <property type="entry name" value="Thioredoxin-like_sf"/>
</dbReference>
<dbReference type="SUPFAM" id="SSF52833">
    <property type="entry name" value="Thioredoxin-like"/>
    <property type="match status" value="1"/>
</dbReference>
<dbReference type="GO" id="GO:0004601">
    <property type="term" value="F:peroxidase activity"/>
    <property type="evidence" value="ECO:0007669"/>
    <property type="project" value="UniProtKB-KW"/>
</dbReference>
<keyword evidence="2 5" id="KW-0575">Peroxidase</keyword>
<evidence type="ECO:0000256" key="2">
    <source>
        <dbReference type="ARBA" id="ARBA00022559"/>
    </source>
</evidence>
<dbReference type="RefSeq" id="WP_176007825.1">
    <property type="nucleotide sequence ID" value="NZ_CP041372.2"/>
</dbReference>
<reference evidence="7" key="1">
    <citation type="submission" date="2019-07" db="EMBL/GenBank/DDBJ databases">
        <title>Bacillus alkalisoli sp. nov. isolated from saline soil.</title>
        <authorList>
            <person name="Sun J.-Q."/>
            <person name="Xu L."/>
        </authorList>
    </citation>
    <scope>NUCLEOTIDE SEQUENCE [LARGE SCALE GENOMIC DNA]</scope>
    <source>
        <strain evidence="7">M4U3P1</strain>
    </source>
</reference>
<dbReference type="PIRSF" id="PIRSF000303">
    <property type="entry name" value="Glutathion_perox"/>
    <property type="match status" value="1"/>
</dbReference>
<dbReference type="InterPro" id="IPR029760">
    <property type="entry name" value="GPX_CS"/>
</dbReference>
<gene>
    <name evidence="6" type="ORF">FLK61_23605</name>
</gene>
<dbReference type="EMBL" id="CP041372">
    <property type="protein sequence ID" value="QKS69781.1"/>
    <property type="molecule type" value="Genomic_DNA"/>
</dbReference>
<dbReference type="CDD" id="cd00340">
    <property type="entry name" value="GSH_Peroxidase"/>
    <property type="match status" value="1"/>
</dbReference>
<dbReference type="PROSITE" id="PS51355">
    <property type="entry name" value="GLUTATHIONE_PEROXID_3"/>
    <property type="match status" value="1"/>
</dbReference>
<evidence type="ECO:0000313" key="7">
    <source>
        <dbReference type="Proteomes" id="UP000318138"/>
    </source>
</evidence>
<evidence type="ECO:0000256" key="1">
    <source>
        <dbReference type="ARBA" id="ARBA00006926"/>
    </source>
</evidence>
<dbReference type="PROSITE" id="PS00763">
    <property type="entry name" value="GLUTATHIONE_PEROXID_2"/>
    <property type="match status" value="1"/>
</dbReference>
<keyword evidence="3 5" id="KW-0560">Oxidoreductase</keyword>
<dbReference type="InterPro" id="IPR000889">
    <property type="entry name" value="Glutathione_peroxidase"/>
</dbReference>
<dbReference type="PANTHER" id="PTHR11592">
    <property type="entry name" value="GLUTATHIONE PEROXIDASE"/>
    <property type="match status" value="1"/>
</dbReference>
<comment type="similarity">
    <text evidence="1 5">Belongs to the glutathione peroxidase family.</text>
</comment>
<dbReference type="Pfam" id="PF00255">
    <property type="entry name" value="GSHPx"/>
    <property type="match status" value="1"/>
</dbReference>